<organism evidence="7 8">
    <name type="scientific">Phycisphaera mikurensis (strain NBRC 102666 / KCTC 22515 / FYK2301M01)</name>
    <dbReference type="NCBI Taxonomy" id="1142394"/>
    <lineage>
        <taxon>Bacteria</taxon>
        <taxon>Pseudomonadati</taxon>
        <taxon>Planctomycetota</taxon>
        <taxon>Phycisphaerae</taxon>
        <taxon>Phycisphaerales</taxon>
        <taxon>Phycisphaeraceae</taxon>
        <taxon>Phycisphaera</taxon>
    </lineage>
</organism>
<dbReference type="Gene3D" id="3.30.750.24">
    <property type="entry name" value="STAS domain"/>
    <property type="match status" value="1"/>
</dbReference>
<feature type="transmembrane region" description="Helical" evidence="5">
    <location>
        <begin position="284"/>
        <end position="303"/>
    </location>
</feature>
<feature type="transmembrane region" description="Helical" evidence="5">
    <location>
        <begin position="413"/>
        <end position="444"/>
    </location>
</feature>
<accession>I0IGF8</accession>
<dbReference type="Proteomes" id="UP000007881">
    <property type="component" value="Chromosome"/>
</dbReference>
<feature type="transmembrane region" description="Helical" evidence="5">
    <location>
        <begin position="129"/>
        <end position="148"/>
    </location>
</feature>
<feature type="transmembrane region" description="Helical" evidence="5">
    <location>
        <begin position="77"/>
        <end position="98"/>
    </location>
</feature>
<dbReference type="HOGENOM" id="CLU_003182_7_0_0"/>
<protein>
    <submittedName>
        <fullName evidence="7">Putative sulfate transporter</fullName>
    </submittedName>
</protein>
<keyword evidence="4 5" id="KW-0472">Membrane</keyword>
<feature type="transmembrane region" description="Helical" evidence="5">
    <location>
        <begin position="105"/>
        <end position="123"/>
    </location>
</feature>
<dbReference type="InterPro" id="IPR011547">
    <property type="entry name" value="SLC26A/SulP_dom"/>
</dbReference>
<dbReference type="AlphaFoldDB" id="I0IGF8"/>
<evidence type="ECO:0000313" key="8">
    <source>
        <dbReference type="Proteomes" id="UP000007881"/>
    </source>
</evidence>
<dbReference type="EMBL" id="AP012338">
    <property type="protein sequence ID" value="BAM04346.1"/>
    <property type="molecule type" value="Genomic_DNA"/>
</dbReference>
<reference evidence="7 8" key="1">
    <citation type="submission" date="2012-02" db="EMBL/GenBank/DDBJ databases">
        <title>Complete genome sequence of Phycisphaera mikurensis NBRC 102666.</title>
        <authorList>
            <person name="Ankai A."/>
            <person name="Hosoyama A."/>
            <person name="Terui Y."/>
            <person name="Sekine M."/>
            <person name="Fukai R."/>
            <person name="Kato Y."/>
            <person name="Nakamura S."/>
            <person name="Yamada-Narita S."/>
            <person name="Kawakoshi A."/>
            <person name="Fukunaga Y."/>
            <person name="Yamazaki S."/>
            <person name="Fujita N."/>
        </authorList>
    </citation>
    <scope>NUCLEOTIDE SEQUENCE [LARGE SCALE GENOMIC DNA]</scope>
    <source>
        <strain evidence="8">NBRC 102666 / KCTC 22515 / FYK2301M01</strain>
    </source>
</reference>
<feature type="transmembrane region" description="Helical" evidence="5">
    <location>
        <begin position="50"/>
        <end position="71"/>
    </location>
</feature>
<proteinExistence type="predicted"/>
<feature type="domain" description="STAS" evidence="6">
    <location>
        <begin position="493"/>
        <end position="602"/>
    </location>
</feature>
<evidence type="ECO:0000256" key="4">
    <source>
        <dbReference type="ARBA" id="ARBA00023136"/>
    </source>
</evidence>
<evidence type="ECO:0000313" key="7">
    <source>
        <dbReference type="EMBL" id="BAM04346.1"/>
    </source>
</evidence>
<dbReference type="GO" id="GO:0016020">
    <property type="term" value="C:membrane"/>
    <property type="evidence" value="ECO:0007669"/>
    <property type="project" value="UniProtKB-SubCell"/>
</dbReference>
<dbReference type="CDD" id="cd07042">
    <property type="entry name" value="STAS_SulP_like_sulfate_transporter"/>
    <property type="match status" value="1"/>
</dbReference>
<keyword evidence="3 5" id="KW-1133">Transmembrane helix</keyword>
<dbReference type="InterPro" id="IPR001902">
    <property type="entry name" value="SLC26A/SulP_fam"/>
</dbReference>
<dbReference type="InterPro" id="IPR002645">
    <property type="entry name" value="STAS_dom"/>
</dbReference>
<dbReference type="OrthoDB" id="9771198at2"/>
<dbReference type="Pfam" id="PF01740">
    <property type="entry name" value="STAS"/>
    <property type="match status" value="1"/>
</dbReference>
<dbReference type="STRING" id="1142394.PSMK_21870"/>
<dbReference type="PANTHER" id="PTHR11814">
    <property type="entry name" value="SULFATE TRANSPORTER"/>
    <property type="match status" value="1"/>
</dbReference>
<dbReference type="Pfam" id="PF00916">
    <property type="entry name" value="Sulfate_transp"/>
    <property type="match status" value="1"/>
</dbReference>
<evidence type="ECO:0000256" key="5">
    <source>
        <dbReference type="SAM" id="Phobius"/>
    </source>
</evidence>
<dbReference type="KEGG" id="phm:PSMK_21870"/>
<dbReference type="SUPFAM" id="SSF52091">
    <property type="entry name" value="SpoIIaa-like"/>
    <property type="match status" value="1"/>
</dbReference>
<comment type="subcellular location">
    <subcellularLocation>
        <location evidence="1">Membrane</location>
        <topology evidence="1">Multi-pass membrane protein</topology>
    </subcellularLocation>
</comment>
<sequence length="627" mass="64953">MTLARQDPDPSRPASLANALAGSLQPVTRALAGPVRAARAYGTAELRGDAASAVTVALVALPQAVVFAAVAGVPPVVGVYTMVVGAVVGGLFTGSRFLSIGPTNTAAILIGGVVAGLGAGASAERVMAAVVAVTVLSGLLQVLAAVAHLGELVRYVSRSVIVGFAAGAGVLIAVKQLPVFLGVPVADVPARFTGVAGTLDQLLRADAAPSLRAVALGLLAVGVTLACKRASRYLPSYLVAIVAAAAAAGLLGWGPAEVAFVPEMPQDLPTPALPPLDLGAWRELLLPAAALALVGMIEACAIGKTLAARAGERIEPEVEFVAMGFSRVAAGLFGGMAPAASFSRSALAADAGARTRFSCVYAGVVTAVVFLALAPLARSLPMAAIAGVLFVIAYGLVDWRYARRLIHSNNADFIVCLGTFLATLILSLELAVFVGVFLNLALYLRRARQVFMVELVETPEAADAPGGAAALPGSTGYLERPLRKSDGDHHGEVVFLQLEGNLFFAAADELQDRFARLAAGEARAVILRLKRCHMVDATVMDVLGEFATNLRGRGKALLLCGVRPRMKERMQEYGLVDLIGEHRVHLGGEGMFHSSKAAVAQARRIVRGEAEEDTAASTRGREWAYDI</sequence>
<feature type="transmembrane region" description="Helical" evidence="5">
    <location>
        <begin position="383"/>
        <end position="401"/>
    </location>
</feature>
<evidence type="ECO:0000256" key="2">
    <source>
        <dbReference type="ARBA" id="ARBA00022692"/>
    </source>
</evidence>
<keyword evidence="2 5" id="KW-0812">Transmembrane</keyword>
<feature type="transmembrane region" description="Helical" evidence="5">
    <location>
        <begin position="359"/>
        <end position="377"/>
    </location>
</feature>
<dbReference type="GO" id="GO:0055085">
    <property type="term" value="P:transmembrane transport"/>
    <property type="evidence" value="ECO:0007669"/>
    <property type="project" value="InterPro"/>
</dbReference>
<dbReference type="PROSITE" id="PS50801">
    <property type="entry name" value="STAS"/>
    <property type="match status" value="1"/>
</dbReference>
<evidence type="ECO:0000259" key="6">
    <source>
        <dbReference type="PROSITE" id="PS50801"/>
    </source>
</evidence>
<dbReference type="RefSeq" id="WP_014437564.1">
    <property type="nucleotide sequence ID" value="NC_017080.1"/>
</dbReference>
<evidence type="ECO:0000256" key="3">
    <source>
        <dbReference type="ARBA" id="ARBA00022989"/>
    </source>
</evidence>
<evidence type="ECO:0000256" key="1">
    <source>
        <dbReference type="ARBA" id="ARBA00004141"/>
    </source>
</evidence>
<dbReference type="InterPro" id="IPR036513">
    <property type="entry name" value="STAS_dom_sf"/>
</dbReference>
<dbReference type="eggNOG" id="COG0659">
    <property type="taxonomic scope" value="Bacteria"/>
</dbReference>
<feature type="transmembrane region" description="Helical" evidence="5">
    <location>
        <begin position="210"/>
        <end position="227"/>
    </location>
</feature>
<name>I0IGF8_PHYMF</name>
<feature type="transmembrane region" description="Helical" evidence="5">
    <location>
        <begin position="155"/>
        <end position="174"/>
    </location>
</feature>
<gene>
    <name evidence="7" type="ordered locus">PSMK_21870</name>
</gene>
<feature type="transmembrane region" description="Helical" evidence="5">
    <location>
        <begin position="234"/>
        <end position="254"/>
    </location>
</feature>
<keyword evidence="8" id="KW-1185">Reference proteome</keyword>